<keyword evidence="4 7" id="KW-0863">Zinc-finger</keyword>
<evidence type="ECO:0000256" key="6">
    <source>
        <dbReference type="ARBA" id="ARBA00023242"/>
    </source>
</evidence>
<sequence length="544" mass="62612">MVVFTCNNCGDSVNKPKVEKHIQYECKRKNFAVSFCCVDCLKDFNYETVRDHCQCVTEDQRYSAKGYVPKPSAEKGKRKQAGWVDIVQSVMNNKDLPNEQRQFLNIIAKFDNVPRKKNKFQNFCFSTAPAYRRKGYIVDQVFDMIEAEYKAQLPQNSNEKPVDNKSGNLVKNDSIQEEPQEIKNKISIGNDEIINNLNGNNETEETPKKKKKKSKKSLDTVNNETESKSDGNAESQSTKKKDKTEEAQPNSAKKSKKNKMNTENIDSESIQDPREIKKRKITDSETIVTLNSNFSSEETPKKKKKKSKKSLDAEIETKSDVEQQSTKKKNILKINSGTEDNLKLKEDTAEAHPSSTKKSKKNKSEIEVTNNVAFKNDDNICNTNCVENKENGIFQEKSESVMSKKEKKEMKKKMKYQHELATVTNGIIESDKEPISKKKKRKLNNNEENEEPKQKMLKTEDVPQVPEVQSGRKFDWNEAINQVLQTKKNKPISLSKVMKRVMSEFHFLNEAKKSESDLEKIFLKKIKKMKNVKIEKDKVQLVEC</sequence>
<dbReference type="PANTHER" id="PTHR13100:SF10">
    <property type="entry name" value="CELL GROWTH-REGULATING NUCLEOLAR PROTEIN"/>
    <property type="match status" value="1"/>
</dbReference>
<keyword evidence="2" id="KW-0479">Metal-binding</keyword>
<feature type="region of interest" description="Disordered" evidence="8">
    <location>
        <begin position="397"/>
        <end position="470"/>
    </location>
</feature>
<evidence type="ECO:0000256" key="5">
    <source>
        <dbReference type="ARBA" id="ARBA00022833"/>
    </source>
</evidence>
<dbReference type="InterPro" id="IPR039999">
    <property type="entry name" value="LYAR"/>
</dbReference>
<feature type="domain" description="Cell growth-regulating nucleolar protein-like winged helix" evidence="10">
    <location>
        <begin position="472"/>
        <end position="542"/>
    </location>
</feature>
<feature type="compositionally biased region" description="Polar residues" evidence="8">
    <location>
        <begin position="155"/>
        <end position="173"/>
    </location>
</feature>
<feature type="compositionally biased region" description="Basic and acidic residues" evidence="8">
    <location>
        <begin position="340"/>
        <end position="350"/>
    </location>
</feature>
<evidence type="ECO:0000256" key="3">
    <source>
        <dbReference type="ARBA" id="ARBA00022737"/>
    </source>
</evidence>
<feature type="domain" description="Zinc finger C2H2 LYAR-type" evidence="9">
    <location>
        <begin position="35"/>
        <end position="62"/>
    </location>
</feature>
<evidence type="ECO:0000259" key="9">
    <source>
        <dbReference type="Pfam" id="PF08790"/>
    </source>
</evidence>
<keyword evidence="3" id="KW-0677">Repeat</keyword>
<gene>
    <name evidence="11" type="ORF">MEUPH1_LOCUS6578</name>
</gene>
<dbReference type="InterPro" id="IPR058719">
    <property type="entry name" value="WHD_LYAR"/>
</dbReference>
<reference evidence="11 12" key="1">
    <citation type="submission" date="2023-01" db="EMBL/GenBank/DDBJ databases">
        <authorList>
            <person name="Whitehead M."/>
        </authorList>
    </citation>
    <scope>NUCLEOTIDE SEQUENCE [LARGE SCALE GENOMIC DNA]</scope>
</reference>
<dbReference type="InterPro" id="IPR036236">
    <property type="entry name" value="Znf_C2H2_sf"/>
</dbReference>
<feature type="compositionally biased region" description="Low complexity" evidence="8">
    <location>
        <begin position="188"/>
        <end position="201"/>
    </location>
</feature>
<dbReference type="GO" id="GO:0005730">
    <property type="term" value="C:nucleolus"/>
    <property type="evidence" value="ECO:0007669"/>
    <property type="project" value="TreeGrafter"/>
</dbReference>
<evidence type="ECO:0000259" key="10">
    <source>
        <dbReference type="Pfam" id="PF25879"/>
    </source>
</evidence>
<feature type="compositionally biased region" description="Polar residues" evidence="8">
    <location>
        <begin position="284"/>
        <end position="297"/>
    </location>
</feature>
<dbReference type="Pfam" id="PF25879">
    <property type="entry name" value="WHD_LYAR"/>
    <property type="match status" value="1"/>
</dbReference>
<name>A0AAV0W2R5_9HEMI</name>
<dbReference type="PROSITE" id="PS51804">
    <property type="entry name" value="ZF_C2HC_LYAR"/>
    <property type="match status" value="2"/>
</dbReference>
<dbReference type="GO" id="GO:0000122">
    <property type="term" value="P:negative regulation of transcription by RNA polymerase II"/>
    <property type="evidence" value="ECO:0007669"/>
    <property type="project" value="TreeGrafter"/>
</dbReference>
<dbReference type="EMBL" id="CARXXK010000001">
    <property type="protein sequence ID" value="CAI6350079.1"/>
    <property type="molecule type" value="Genomic_DNA"/>
</dbReference>
<dbReference type="Gene3D" id="3.30.1490.490">
    <property type="match status" value="1"/>
</dbReference>
<feature type="region of interest" description="Disordered" evidence="8">
    <location>
        <begin position="155"/>
        <end position="367"/>
    </location>
</feature>
<keyword evidence="12" id="KW-1185">Reference proteome</keyword>
<keyword evidence="5" id="KW-0862">Zinc</keyword>
<dbReference type="Proteomes" id="UP001160148">
    <property type="component" value="Unassembled WGS sequence"/>
</dbReference>
<evidence type="ECO:0000256" key="4">
    <source>
        <dbReference type="ARBA" id="ARBA00022771"/>
    </source>
</evidence>
<organism evidence="11 12">
    <name type="scientific">Macrosiphum euphorbiae</name>
    <name type="common">potato aphid</name>
    <dbReference type="NCBI Taxonomy" id="13131"/>
    <lineage>
        <taxon>Eukaryota</taxon>
        <taxon>Metazoa</taxon>
        <taxon>Ecdysozoa</taxon>
        <taxon>Arthropoda</taxon>
        <taxon>Hexapoda</taxon>
        <taxon>Insecta</taxon>
        <taxon>Pterygota</taxon>
        <taxon>Neoptera</taxon>
        <taxon>Paraneoptera</taxon>
        <taxon>Hemiptera</taxon>
        <taxon>Sternorrhyncha</taxon>
        <taxon>Aphidomorpha</taxon>
        <taxon>Aphidoidea</taxon>
        <taxon>Aphididae</taxon>
        <taxon>Macrosiphini</taxon>
        <taxon>Macrosiphum</taxon>
    </lineage>
</organism>
<comment type="caution">
    <text evidence="11">The sequence shown here is derived from an EMBL/GenBank/DDBJ whole genome shotgun (WGS) entry which is preliminary data.</text>
</comment>
<protein>
    <recommendedName>
        <fullName evidence="13">Cell growth-regulating nucleolar protein</fullName>
    </recommendedName>
</protein>
<feature type="compositionally biased region" description="Basic and acidic residues" evidence="8">
    <location>
        <begin position="309"/>
        <end position="321"/>
    </location>
</feature>
<dbReference type="SUPFAM" id="SSF57667">
    <property type="entry name" value="beta-beta-alpha zinc fingers"/>
    <property type="match status" value="2"/>
</dbReference>
<dbReference type="GO" id="GO:0008270">
    <property type="term" value="F:zinc ion binding"/>
    <property type="evidence" value="ECO:0007669"/>
    <property type="project" value="UniProtKB-KW"/>
</dbReference>
<comment type="subcellular location">
    <subcellularLocation>
        <location evidence="1">Nucleus</location>
    </subcellularLocation>
</comment>
<evidence type="ECO:0000256" key="7">
    <source>
        <dbReference type="PROSITE-ProRule" id="PRU01145"/>
    </source>
</evidence>
<proteinExistence type="predicted"/>
<dbReference type="PANTHER" id="PTHR13100">
    <property type="entry name" value="CELL GROWTH-REGULATING NUCLEOLAR PROTEIN LYAR"/>
    <property type="match status" value="1"/>
</dbReference>
<feature type="compositionally biased region" description="Basic and acidic residues" evidence="8">
    <location>
        <begin position="397"/>
        <end position="409"/>
    </location>
</feature>
<accession>A0AAV0W2R5</accession>
<dbReference type="InterPro" id="IPR014898">
    <property type="entry name" value="Znf_C2H2_LYAR"/>
</dbReference>
<evidence type="ECO:0000256" key="2">
    <source>
        <dbReference type="ARBA" id="ARBA00022723"/>
    </source>
</evidence>
<evidence type="ECO:0000256" key="8">
    <source>
        <dbReference type="SAM" id="MobiDB-lite"/>
    </source>
</evidence>
<evidence type="ECO:0000313" key="12">
    <source>
        <dbReference type="Proteomes" id="UP001160148"/>
    </source>
</evidence>
<dbReference type="GO" id="GO:0003677">
    <property type="term" value="F:DNA binding"/>
    <property type="evidence" value="ECO:0007669"/>
    <property type="project" value="InterPro"/>
</dbReference>
<evidence type="ECO:0000256" key="1">
    <source>
        <dbReference type="ARBA" id="ARBA00004123"/>
    </source>
</evidence>
<feature type="compositionally biased region" description="Basic and acidic residues" evidence="8">
    <location>
        <begin position="451"/>
        <end position="461"/>
    </location>
</feature>
<feature type="compositionally biased region" description="Polar residues" evidence="8">
    <location>
        <begin position="261"/>
        <end position="270"/>
    </location>
</feature>
<dbReference type="GO" id="GO:0006364">
    <property type="term" value="P:rRNA processing"/>
    <property type="evidence" value="ECO:0007669"/>
    <property type="project" value="TreeGrafter"/>
</dbReference>
<dbReference type="AlphaFoldDB" id="A0AAV0W2R5"/>
<dbReference type="Pfam" id="PF08790">
    <property type="entry name" value="zf-LYAR"/>
    <property type="match status" value="1"/>
</dbReference>
<evidence type="ECO:0008006" key="13">
    <source>
        <dbReference type="Google" id="ProtNLM"/>
    </source>
</evidence>
<feature type="compositionally biased region" description="Basic and acidic residues" evidence="8">
    <location>
        <begin position="225"/>
        <end position="246"/>
    </location>
</feature>
<evidence type="ECO:0000313" key="11">
    <source>
        <dbReference type="EMBL" id="CAI6350079.1"/>
    </source>
</evidence>
<keyword evidence="6" id="KW-0539">Nucleus</keyword>